<evidence type="ECO:0000313" key="2">
    <source>
        <dbReference type="Proteomes" id="UP000068167"/>
    </source>
</evidence>
<organism evidence="1 2">
    <name type="scientific">Microcystis panniformis FACHB-1757</name>
    <dbReference type="NCBI Taxonomy" id="1638788"/>
    <lineage>
        <taxon>Bacteria</taxon>
        <taxon>Bacillati</taxon>
        <taxon>Cyanobacteriota</taxon>
        <taxon>Cyanophyceae</taxon>
        <taxon>Oscillatoriophycideae</taxon>
        <taxon>Chroococcales</taxon>
        <taxon>Microcystaceae</taxon>
        <taxon>Microcystis</taxon>
    </lineage>
</organism>
<dbReference type="EMBL" id="CP011339">
    <property type="protein sequence ID" value="AKV66861.1"/>
    <property type="molecule type" value="Genomic_DNA"/>
</dbReference>
<reference evidence="1 2" key="1">
    <citation type="journal article" date="2016" name="Stand. Genomic Sci.">
        <title>Complete genome sequence and genomic characterization of Microcystis panniformis FACHB 1757 by third-generation sequencing.</title>
        <authorList>
            <person name="Zhang J.Y."/>
            <person name="Guan R."/>
            <person name="Zhang H.J."/>
            <person name="Li H."/>
            <person name="Xiao P."/>
            <person name="Yu G.L."/>
            <person name="Du L."/>
            <person name="Cao D.M."/>
            <person name="Zhu B.C."/>
            <person name="Li R.H."/>
            <person name="Lu Z.H."/>
        </authorList>
    </citation>
    <scope>NUCLEOTIDE SEQUENCE [LARGE SCALE GENOMIC DNA]</scope>
    <source>
        <strain evidence="1 2">FACHB-1757</strain>
    </source>
</reference>
<dbReference type="PATRIC" id="fig|1638788.3.peg.1718"/>
<dbReference type="AlphaFoldDB" id="A0A0K1RYS7"/>
<gene>
    <name evidence="1" type="ORF">VL20_1711</name>
</gene>
<dbReference type="Proteomes" id="UP000068167">
    <property type="component" value="Chromosome"/>
</dbReference>
<name>A0A0K1RYS7_9CHRO</name>
<accession>A0A0K1RYS7</accession>
<sequence length="67" mass="7763">MGLGVGRQYSPSQEIIFIYSPLSPLYNNYSQPEIRWVPIILCAFCQKNFFFAIKLHKKKIIVVGEID</sequence>
<keyword evidence="2" id="KW-1185">Reference proteome</keyword>
<evidence type="ECO:0000313" key="1">
    <source>
        <dbReference type="EMBL" id="AKV66861.1"/>
    </source>
</evidence>
<proteinExistence type="predicted"/>
<dbReference type="KEGG" id="mpk:VL20_1711"/>
<protein>
    <submittedName>
        <fullName evidence="1">Uncharacterized protein</fullName>
    </submittedName>
</protein>